<dbReference type="InterPro" id="IPR036265">
    <property type="entry name" value="HIT-like_sf"/>
</dbReference>
<evidence type="ECO:0000313" key="12">
    <source>
        <dbReference type="Proteomes" id="UP001165289"/>
    </source>
</evidence>
<keyword evidence="6 8" id="KW-0539">Nucleus</keyword>
<keyword evidence="12" id="KW-1185">Reference proteome</keyword>
<feature type="active site" description="Nucleophile" evidence="9">
    <location>
        <position position="264"/>
    </location>
</feature>
<organism evidence="11 12">
    <name type="scientific">Oopsacas minuta</name>
    <dbReference type="NCBI Taxonomy" id="111878"/>
    <lineage>
        <taxon>Eukaryota</taxon>
        <taxon>Metazoa</taxon>
        <taxon>Porifera</taxon>
        <taxon>Hexactinellida</taxon>
        <taxon>Hexasterophora</taxon>
        <taxon>Lyssacinosida</taxon>
        <taxon>Leucopsacidae</taxon>
        <taxon>Oopsacas</taxon>
    </lineage>
</organism>
<comment type="similarity">
    <text evidence="2 8">Belongs to the HIT family.</text>
</comment>
<dbReference type="GO" id="GO:0140932">
    <property type="term" value="F:5'-(N(7)-methyl 5'-triphosphoguanosine)-[mRNA] diphosphatase activity"/>
    <property type="evidence" value="ECO:0007669"/>
    <property type="project" value="UniProtKB-EC"/>
</dbReference>
<dbReference type="GO" id="GO:0000932">
    <property type="term" value="C:P-body"/>
    <property type="evidence" value="ECO:0007669"/>
    <property type="project" value="TreeGrafter"/>
</dbReference>
<dbReference type="FunFam" id="3.30.428.10:FF:000006">
    <property type="entry name" value="m7GpppX diphosphatase"/>
    <property type="match status" value="1"/>
</dbReference>
<comment type="catalytic activity">
    <reaction evidence="7 8">
        <text>a 5'-end (N(7)-methyl 5'-triphosphoguanosine)-ribonucleoside in mRNA + H2O = N(7)-methyl-GMP + a 5'-end diphospho-ribonucleoside in mRNA + 2 H(+)</text>
        <dbReference type="Rhea" id="RHEA:65388"/>
        <dbReference type="Rhea" id="RHEA-COMP:17165"/>
        <dbReference type="Rhea" id="RHEA-COMP:17167"/>
        <dbReference type="ChEBI" id="CHEBI:15377"/>
        <dbReference type="ChEBI" id="CHEBI:15378"/>
        <dbReference type="ChEBI" id="CHEBI:58285"/>
        <dbReference type="ChEBI" id="CHEBI:156461"/>
        <dbReference type="ChEBI" id="CHEBI:167616"/>
        <dbReference type="EC" id="3.6.1.59"/>
    </reaction>
</comment>
<evidence type="ECO:0000256" key="10">
    <source>
        <dbReference type="PIRSR" id="PIRSR028973-2"/>
    </source>
</evidence>
<dbReference type="InterPro" id="IPR008594">
    <property type="entry name" value="DcpS/DCS2"/>
</dbReference>
<keyword evidence="8" id="KW-0507">mRNA processing</keyword>
<dbReference type="GO" id="GO:0005634">
    <property type="term" value="C:nucleus"/>
    <property type="evidence" value="ECO:0007669"/>
    <property type="project" value="UniProtKB-SubCell"/>
</dbReference>
<comment type="subcellular location">
    <subcellularLocation>
        <location evidence="1 8">Nucleus</location>
    </subcellularLocation>
</comment>
<reference evidence="11 12" key="1">
    <citation type="journal article" date="2023" name="BMC Biol.">
        <title>The compact genome of the sponge Oopsacas minuta (Hexactinellida) is lacking key metazoan core genes.</title>
        <authorList>
            <person name="Santini S."/>
            <person name="Schenkelaars Q."/>
            <person name="Jourda C."/>
            <person name="Duchesne M."/>
            <person name="Belahbib H."/>
            <person name="Rocher C."/>
            <person name="Selva M."/>
            <person name="Riesgo A."/>
            <person name="Vervoort M."/>
            <person name="Leys S.P."/>
            <person name="Kodjabachian L."/>
            <person name="Le Bivic A."/>
            <person name="Borchiellini C."/>
            <person name="Claverie J.M."/>
            <person name="Renard E."/>
        </authorList>
    </citation>
    <scope>NUCLEOTIDE SEQUENCE [LARGE SCALE GENOMIC DNA]</scope>
    <source>
        <strain evidence="11">SPO-2</strain>
    </source>
</reference>
<dbReference type="SUPFAM" id="SSF54197">
    <property type="entry name" value="HIT-like"/>
    <property type="match status" value="1"/>
</dbReference>
<dbReference type="Pfam" id="PF11969">
    <property type="entry name" value="DcpS_C"/>
    <property type="match status" value="1"/>
</dbReference>
<evidence type="ECO:0000256" key="7">
    <source>
        <dbReference type="ARBA" id="ARBA00048222"/>
    </source>
</evidence>
<dbReference type="Pfam" id="PF05652">
    <property type="entry name" value="DcpS"/>
    <property type="match status" value="1"/>
</dbReference>
<dbReference type="Gene3D" id="3.30.200.40">
    <property type="entry name" value="Scavenger mRNA decapping enzyme, N-terminal domain"/>
    <property type="match status" value="1"/>
</dbReference>
<dbReference type="GO" id="GO:0000290">
    <property type="term" value="P:deadenylation-dependent decapping of nuclear-transcribed mRNA"/>
    <property type="evidence" value="ECO:0007669"/>
    <property type="project" value="UniProtKB-UniRule"/>
</dbReference>
<dbReference type="EC" id="3.6.1.59" evidence="3 8"/>
<dbReference type="GO" id="GO:0006397">
    <property type="term" value="P:mRNA processing"/>
    <property type="evidence" value="ECO:0007669"/>
    <property type="project" value="UniProtKB-KW"/>
</dbReference>
<evidence type="ECO:0000256" key="6">
    <source>
        <dbReference type="ARBA" id="ARBA00023242"/>
    </source>
</evidence>
<dbReference type="EMBL" id="JAKMXF010000006">
    <property type="protein sequence ID" value="KAI6661798.1"/>
    <property type="molecule type" value="Genomic_DNA"/>
</dbReference>
<comment type="function">
    <text evidence="8">Decapping scavenger enzyme that catalyzes the cleavage of a residual cap structure following the degradation of mRNAs by the 3'-&gt;5' exosome-mediated mRNA decay pathway.</text>
</comment>
<evidence type="ECO:0000256" key="8">
    <source>
        <dbReference type="PIRNR" id="PIRNR028973"/>
    </source>
</evidence>
<comment type="caution">
    <text evidence="11">The sequence shown here is derived from an EMBL/GenBank/DDBJ whole genome shotgun (WGS) entry which is preliminary data.</text>
</comment>
<name>A0AAV7KL70_9METZ</name>
<accession>A0AAV7KL70</accession>
<dbReference type="PIRSF" id="PIRSF028973">
    <property type="entry name" value="Scavenger_mRNA_decap_enz"/>
    <property type="match status" value="1"/>
</dbReference>
<evidence type="ECO:0000256" key="9">
    <source>
        <dbReference type="PIRSR" id="PIRSR028973-1"/>
    </source>
</evidence>
<evidence type="ECO:0000256" key="2">
    <source>
        <dbReference type="ARBA" id="ARBA00010208"/>
    </source>
</evidence>
<dbReference type="AlphaFoldDB" id="A0AAV7KL70"/>
<dbReference type="SUPFAM" id="SSF102860">
    <property type="entry name" value="mRNA decapping enzyme DcpS N-terminal domain"/>
    <property type="match status" value="1"/>
</dbReference>
<feature type="binding site" evidence="10">
    <location>
        <position position="194"/>
    </location>
    <ligand>
        <name>substrate</name>
    </ligand>
</feature>
<dbReference type="InterPro" id="IPR011145">
    <property type="entry name" value="Scavenger_mRNA_decap_enz_N"/>
</dbReference>
<dbReference type="Proteomes" id="UP001165289">
    <property type="component" value="Unassembled WGS sequence"/>
</dbReference>
<protein>
    <recommendedName>
        <fullName evidence="4 8">m7GpppX diphosphatase</fullName>
        <ecNumber evidence="3 8">3.6.1.59</ecNumber>
    </recommendedName>
</protein>
<sequence length="324" mass="37219">MASAEEDVKKIKITPEGDSNNDIIKNKNSQLIDLSKFLMTSVLNQLSRSKDIFILGKFCDQPEGEQAIVLINKDTITGESLVPATFENISLSADMGNDIYEKYIAKLPVQLSGGKITVIRPATEQHIRKYSAQLYGFIHETPEMYQKITKQFIEEKSLSHNWVYNILEDKSEADRVLCRDNDPSIGFVLMPDLKWDITDKTTLYLLAIVMRRDIKSIRDLTKEHLPLLKNIRSKSLAFITEKWGYSQREIRSYIHYQPSYYHFHVHITFCGYEAPGTHVGKAHLLEDVIDNIELVSEFYSRKTLSFIYPTTHPLFTALTKTSST</sequence>
<dbReference type="GO" id="GO:0000340">
    <property type="term" value="F:RNA 7-methylguanosine cap binding"/>
    <property type="evidence" value="ECO:0007669"/>
    <property type="project" value="UniProtKB-UniRule"/>
</dbReference>
<evidence type="ECO:0000313" key="11">
    <source>
        <dbReference type="EMBL" id="KAI6661798.1"/>
    </source>
</evidence>
<dbReference type="Gene3D" id="3.30.428.10">
    <property type="entry name" value="HIT-like"/>
    <property type="match status" value="1"/>
</dbReference>
<feature type="binding site" evidence="10">
    <location>
        <position position="172"/>
    </location>
    <ligand>
        <name>substrate</name>
    </ligand>
</feature>
<keyword evidence="5 8" id="KW-0378">Hydrolase</keyword>
<feature type="binding site" evidence="10">
    <location>
        <begin position="255"/>
        <end position="266"/>
    </location>
    <ligand>
        <name>substrate</name>
    </ligand>
</feature>
<gene>
    <name evidence="11" type="ORF">LOD99_9805</name>
</gene>
<evidence type="ECO:0000256" key="4">
    <source>
        <dbReference type="ARBA" id="ARBA00015636"/>
    </source>
</evidence>
<evidence type="ECO:0000256" key="1">
    <source>
        <dbReference type="ARBA" id="ARBA00004123"/>
    </source>
</evidence>
<dbReference type="PANTHER" id="PTHR12978">
    <property type="entry name" value="HISTIDINE TRIAD HIT PROTEIN MEMBER"/>
    <property type="match status" value="1"/>
</dbReference>
<feature type="binding site" evidence="10">
    <location>
        <position position="162"/>
    </location>
    <ligand>
        <name>substrate</name>
    </ligand>
</feature>
<feature type="binding site" evidence="10">
    <location>
        <position position="192"/>
    </location>
    <ligand>
        <name>substrate</name>
    </ligand>
</feature>
<dbReference type="PANTHER" id="PTHR12978:SF0">
    <property type="entry name" value="M7GPPPX DIPHOSPHATASE"/>
    <property type="match status" value="1"/>
</dbReference>
<evidence type="ECO:0000256" key="3">
    <source>
        <dbReference type="ARBA" id="ARBA00012520"/>
    </source>
</evidence>
<evidence type="ECO:0000256" key="5">
    <source>
        <dbReference type="ARBA" id="ARBA00022801"/>
    </source>
</evidence>
<proteinExistence type="inferred from homology"/>